<reference evidence="1" key="1">
    <citation type="journal article" date="2019" name="Environ. Microbiol.">
        <title>Fungal ecological strategies reflected in gene transcription - a case study of two litter decomposers.</title>
        <authorList>
            <person name="Barbi F."/>
            <person name="Kohler A."/>
            <person name="Barry K."/>
            <person name="Baskaran P."/>
            <person name="Daum C."/>
            <person name="Fauchery L."/>
            <person name="Ihrmark K."/>
            <person name="Kuo A."/>
            <person name="LaButti K."/>
            <person name="Lipzen A."/>
            <person name="Morin E."/>
            <person name="Grigoriev I.V."/>
            <person name="Henrissat B."/>
            <person name="Lindahl B."/>
            <person name="Martin F."/>
        </authorList>
    </citation>
    <scope>NUCLEOTIDE SEQUENCE</scope>
    <source>
        <strain evidence="1">JB14</strain>
    </source>
</reference>
<protein>
    <recommendedName>
        <fullName evidence="3">Caspase family p20 domain-containing protein</fullName>
    </recommendedName>
</protein>
<dbReference type="OrthoDB" id="3012840at2759"/>
<dbReference type="AlphaFoldDB" id="A0A6A4I9C1"/>
<evidence type="ECO:0000313" key="1">
    <source>
        <dbReference type="EMBL" id="KAE9408692.1"/>
    </source>
</evidence>
<keyword evidence="2" id="KW-1185">Reference proteome</keyword>
<gene>
    <name evidence="1" type="ORF">BT96DRAFT_668223</name>
</gene>
<dbReference type="Proteomes" id="UP000799118">
    <property type="component" value="Unassembled WGS sequence"/>
</dbReference>
<evidence type="ECO:0000313" key="2">
    <source>
        <dbReference type="Proteomes" id="UP000799118"/>
    </source>
</evidence>
<name>A0A6A4I9C1_9AGAR</name>
<sequence>MKTPSVSTLKKSFRAGTSSLKKTTQSIFHIPSPPRFVVFGVLGTAGPLERINVGFMMTDYVVWLAFFWEMAGLDTSRSQCHSIRPIVQHFPEDKVVLGEAACERLRIPLPPCLDKFDHTLLTESKFCDEIRTQLQHTGETMKPGETLVLLLIGHGGASTEDDFLFYVTTRYGRSGAACITKRQLELAVVHCKAEVIIICNSCKSGALQSPLWTLLCAARPTEYAEAITPSQSGYARVSAFNLCAFAQAGKEQGLLIPPRSEPRPQGISIHGMAKATCFPANSLVPLNISLDLSATLALKKSSFVVSES</sequence>
<accession>A0A6A4I9C1</accession>
<proteinExistence type="predicted"/>
<dbReference type="EMBL" id="ML769390">
    <property type="protein sequence ID" value="KAE9408692.1"/>
    <property type="molecule type" value="Genomic_DNA"/>
</dbReference>
<evidence type="ECO:0008006" key="3">
    <source>
        <dbReference type="Google" id="ProtNLM"/>
    </source>
</evidence>
<organism evidence="1 2">
    <name type="scientific">Gymnopus androsaceus JB14</name>
    <dbReference type="NCBI Taxonomy" id="1447944"/>
    <lineage>
        <taxon>Eukaryota</taxon>
        <taxon>Fungi</taxon>
        <taxon>Dikarya</taxon>
        <taxon>Basidiomycota</taxon>
        <taxon>Agaricomycotina</taxon>
        <taxon>Agaricomycetes</taxon>
        <taxon>Agaricomycetidae</taxon>
        <taxon>Agaricales</taxon>
        <taxon>Marasmiineae</taxon>
        <taxon>Omphalotaceae</taxon>
        <taxon>Gymnopus</taxon>
    </lineage>
</organism>